<dbReference type="Proteomes" id="UP001568894">
    <property type="component" value="Unassembled WGS sequence"/>
</dbReference>
<dbReference type="InterPro" id="IPR001460">
    <property type="entry name" value="PCN-bd_Tpept"/>
</dbReference>
<keyword evidence="9" id="KW-0133">Cell shape</keyword>
<feature type="domain" description="Penicillin-binding protein transpeptidase" evidence="14">
    <location>
        <begin position="247"/>
        <end position="576"/>
    </location>
</feature>
<name>A0ABV4KFC8_9FLAO</name>
<keyword evidence="12" id="KW-0472">Membrane</keyword>
<dbReference type="InterPro" id="IPR036138">
    <property type="entry name" value="PBP_dimer_sf"/>
</dbReference>
<evidence type="ECO:0000256" key="12">
    <source>
        <dbReference type="ARBA" id="ARBA00023136"/>
    </source>
</evidence>
<keyword evidence="11" id="KW-1133">Transmembrane helix</keyword>
<keyword evidence="7" id="KW-0812">Transmembrane</keyword>
<keyword evidence="3" id="KW-1003">Cell membrane</keyword>
<dbReference type="SUPFAM" id="SSF56519">
    <property type="entry name" value="Penicillin binding protein dimerisation domain"/>
    <property type="match status" value="1"/>
</dbReference>
<dbReference type="NCBIfam" id="TIGR03423">
    <property type="entry name" value="pbp2_mrdA"/>
    <property type="match status" value="1"/>
</dbReference>
<dbReference type="InterPro" id="IPR012338">
    <property type="entry name" value="Beta-lactam/transpept-like"/>
</dbReference>
<evidence type="ECO:0000259" key="15">
    <source>
        <dbReference type="Pfam" id="PF03717"/>
    </source>
</evidence>
<keyword evidence="4" id="KW-0997">Cell inner membrane</keyword>
<keyword evidence="8 16" id="KW-0378">Hydrolase</keyword>
<evidence type="ECO:0000256" key="3">
    <source>
        <dbReference type="ARBA" id="ARBA00022475"/>
    </source>
</evidence>
<evidence type="ECO:0000256" key="11">
    <source>
        <dbReference type="ARBA" id="ARBA00022989"/>
    </source>
</evidence>
<dbReference type="RefSeq" id="WP_371571468.1">
    <property type="nucleotide sequence ID" value="NZ_JASMRN010000012.1"/>
</dbReference>
<keyword evidence="10" id="KW-0573">Peptidoglycan synthesis</keyword>
<evidence type="ECO:0000256" key="6">
    <source>
        <dbReference type="ARBA" id="ARBA00022670"/>
    </source>
</evidence>
<dbReference type="Gene3D" id="3.30.1390.30">
    <property type="entry name" value="Penicillin-binding protein 2a, domain 3"/>
    <property type="match status" value="1"/>
</dbReference>
<comment type="caution">
    <text evidence="16">The sequence shown here is derived from an EMBL/GenBank/DDBJ whole genome shotgun (WGS) entry which is preliminary data.</text>
</comment>
<evidence type="ECO:0000259" key="14">
    <source>
        <dbReference type="Pfam" id="PF00905"/>
    </source>
</evidence>
<evidence type="ECO:0000256" key="9">
    <source>
        <dbReference type="ARBA" id="ARBA00022960"/>
    </source>
</evidence>
<dbReference type="InterPro" id="IPR005311">
    <property type="entry name" value="PBP_dimer"/>
</dbReference>
<proteinExistence type="predicted"/>
<dbReference type="Pfam" id="PF03717">
    <property type="entry name" value="PBP_dimer"/>
    <property type="match status" value="1"/>
</dbReference>
<reference evidence="16 17" key="1">
    <citation type="submission" date="2023-05" db="EMBL/GenBank/DDBJ databases">
        <title>Adaptations of aquatic viruses from atmosphere-close ecosystems of the Central Arctic Ocean.</title>
        <authorList>
            <person name="Rahlff J."/>
            <person name="Holmfeldt K."/>
        </authorList>
    </citation>
    <scope>NUCLEOTIDE SEQUENCE [LARGE SCALE GENOMIC DNA]</scope>
    <source>
        <strain evidence="16 17">Arc14</strain>
    </source>
</reference>
<dbReference type="Pfam" id="PF00905">
    <property type="entry name" value="Transpeptidase"/>
    <property type="match status" value="1"/>
</dbReference>
<evidence type="ECO:0000313" key="17">
    <source>
        <dbReference type="Proteomes" id="UP001568894"/>
    </source>
</evidence>
<accession>A0ABV4KFC8</accession>
<feature type="domain" description="Penicillin-binding protein dimerisation" evidence="15">
    <location>
        <begin position="46"/>
        <end position="209"/>
    </location>
</feature>
<dbReference type="PANTHER" id="PTHR30627">
    <property type="entry name" value="PEPTIDOGLYCAN D,D-TRANSPEPTIDASE"/>
    <property type="match status" value="1"/>
</dbReference>
<dbReference type="EMBL" id="JASMRN010000012">
    <property type="protein sequence ID" value="MEZ7516311.1"/>
    <property type="molecule type" value="Genomic_DNA"/>
</dbReference>
<dbReference type="GO" id="GO:0009002">
    <property type="term" value="F:serine-type D-Ala-D-Ala carboxypeptidase activity"/>
    <property type="evidence" value="ECO:0007669"/>
    <property type="project" value="UniProtKB-EC"/>
</dbReference>
<keyword evidence="17" id="KW-1185">Reference proteome</keyword>
<evidence type="ECO:0000256" key="1">
    <source>
        <dbReference type="ARBA" id="ARBA00004167"/>
    </source>
</evidence>
<dbReference type="Gene3D" id="3.40.710.10">
    <property type="entry name" value="DD-peptidase/beta-lactamase superfamily"/>
    <property type="match status" value="1"/>
</dbReference>
<keyword evidence="6" id="KW-0645">Protease</keyword>
<evidence type="ECO:0000256" key="4">
    <source>
        <dbReference type="ARBA" id="ARBA00022519"/>
    </source>
</evidence>
<dbReference type="InterPro" id="IPR050515">
    <property type="entry name" value="Beta-lactam/transpept"/>
</dbReference>
<sequence length="663" mass="74452">MRKFLLPSLIIIAASLLLIRIFYLQVINDTFKLKSENNAIKIKYDYPERGYIYDRNGKLLVANQASYDIMVIPRELKNIDTLEFCGLLKITKEDYIKKIAKAKVYSPRLPSVFLAQLNKSEFAAFQEKIRKFEGFYFQKRSLRDYEVDFGANVFGGITEVNEKIIEKNKYYKSGDLIGKQGVEQSYEEILRGIKGVKYFQKDKYNREIGSYKNGKFDTIAVQGEDITLSLDAEIQKYGEQLMINKRGGIVAIEPKSGEILALVTAPSYDPSILVGRERSKNYTLLYHDSIAKPLYDRGLLAEYPPGSPFKILTGLIGLQEGVIDEQTSFMCHHGFSYARGRFMKCHGFGPHSLNNGIYNSCNTYFAQVYMRTINKYTKPANAVDIWSKHVRSFGLGSFMGYDLPTGKRGNVPDSKTYKKIYPNGGWRSTTIVSNSIGQGEVLMTPIQLANMMATVANEGYYYTPHIIKKIKGGTIDPKFTEKHETTIDRRFYKPVIQGLFDVYNMGTARSLRVEGIDICGKTGTAENYAKIDGKRVKLEDHSIFVAFAPKDNPKIAIAVMVENGGFGATIAGPIASLMIEKYLRKKISRVDLETRVLNISLRDRYAKLGGMSEASAIETTPKMDNAVIKNAVNAAIKAATKTTTAATIKNTENTTKVDLTSQN</sequence>
<dbReference type="SUPFAM" id="SSF56601">
    <property type="entry name" value="beta-lactamase/transpeptidase-like"/>
    <property type="match status" value="1"/>
</dbReference>
<dbReference type="PANTHER" id="PTHR30627:SF2">
    <property type="entry name" value="PEPTIDOGLYCAN D,D-TRANSPEPTIDASE MRDA"/>
    <property type="match status" value="1"/>
</dbReference>
<dbReference type="Gene3D" id="3.90.1310.10">
    <property type="entry name" value="Penicillin-binding protein 2a (Domain 2)"/>
    <property type="match status" value="1"/>
</dbReference>
<dbReference type="InterPro" id="IPR017790">
    <property type="entry name" value="Penicillin-binding_protein_2"/>
</dbReference>
<dbReference type="EC" id="3.4.16.4" evidence="16"/>
<gene>
    <name evidence="16" type="primary">mrdA</name>
    <name evidence="16" type="ORF">QO192_13600</name>
</gene>
<evidence type="ECO:0000256" key="10">
    <source>
        <dbReference type="ARBA" id="ARBA00022984"/>
    </source>
</evidence>
<organism evidence="16 17">
    <name type="scientific">Flavobacterium frigidarium</name>
    <dbReference type="NCBI Taxonomy" id="99286"/>
    <lineage>
        <taxon>Bacteria</taxon>
        <taxon>Pseudomonadati</taxon>
        <taxon>Bacteroidota</taxon>
        <taxon>Flavobacteriia</taxon>
        <taxon>Flavobacteriales</taxon>
        <taxon>Flavobacteriaceae</taxon>
        <taxon>Flavobacterium</taxon>
    </lineage>
</organism>
<keyword evidence="5 16" id="KW-0121">Carboxypeptidase</keyword>
<protein>
    <submittedName>
        <fullName evidence="16">Penicillin-binding protein 2</fullName>
        <ecNumber evidence="16">3.4.16.4</ecNumber>
    </submittedName>
</protein>
<evidence type="ECO:0000256" key="5">
    <source>
        <dbReference type="ARBA" id="ARBA00022645"/>
    </source>
</evidence>
<comment type="subcellular location">
    <subcellularLocation>
        <location evidence="2">Cell membrane</location>
    </subcellularLocation>
    <subcellularLocation>
        <location evidence="1">Membrane</location>
        <topology evidence="1">Single-pass membrane protein</topology>
    </subcellularLocation>
</comment>
<evidence type="ECO:0000256" key="8">
    <source>
        <dbReference type="ARBA" id="ARBA00022801"/>
    </source>
</evidence>
<evidence type="ECO:0000256" key="13">
    <source>
        <dbReference type="ARBA" id="ARBA00023316"/>
    </source>
</evidence>
<evidence type="ECO:0000256" key="7">
    <source>
        <dbReference type="ARBA" id="ARBA00022692"/>
    </source>
</evidence>
<evidence type="ECO:0000313" key="16">
    <source>
        <dbReference type="EMBL" id="MEZ7516311.1"/>
    </source>
</evidence>
<evidence type="ECO:0000256" key="2">
    <source>
        <dbReference type="ARBA" id="ARBA00004236"/>
    </source>
</evidence>
<keyword evidence="13" id="KW-0961">Cell wall biogenesis/degradation</keyword>